<dbReference type="GO" id="GO:0004565">
    <property type="term" value="F:beta-galactosidase activity"/>
    <property type="evidence" value="ECO:0007669"/>
    <property type="project" value="UniProtKB-EC"/>
</dbReference>
<evidence type="ECO:0000259" key="10">
    <source>
        <dbReference type="Pfam" id="PF01301"/>
    </source>
</evidence>
<evidence type="ECO:0000259" key="12">
    <source>
        <dbReference type="Pfam" id="PF21467"/>
    </source>
</evidence>
<comment type="caution">
    <text evidence="13">The sequence shown here is derived from an EMBL/GenBank/DDBJ whole genome shotgun (WGS) entry which is preliminary data.</text>
</comment>
<dbReference type="InterPro" id="IPR001944">
    <property type="entry name" value="Glycoside_Hdrlase_35"/>
</dbReference>
<gene>
    <name evidence="13" type="ORF">Fcan01_23429</name>
</gene>
<evidence type="ECO:0000256" key="3">
    <source>
        <dbReference type="ARBA" id="ARBA00022801"/>
    </source>
</evidence>
<comment type="catalytic activity">
    <reaction evidence="7">
        <text>Hydrolysis of terminal non-reducing beta-D-galactose residues in beta-D-galactosides.</text>
        <dbReference type="EC" id="3.2.1.23"/>
    </reaction>
</comment>
<dbReference type="Pfam" id="PF21467">
    <property type="entry name" value="BetaGal_gal-bd"/>
    <property type="match status" value="1"/>
</dbReference>
<dbReference type="PROSITE" id="PS01182">
    <property type="entry name" value="GLYCOSYL_HYDROL_F35"/>
    <property type="match status" value="1"/>
</dbReference>
<dbReference type="SUPFAM" id="SSF49785">
    <property type="entry name" value="Galactose-binding domain-like"/>
    <property type="match status" value="1"/>
</dbReference>
<feature type="domain" description="Glycoside hydrolase 35 catalytic" evidence="10">
    <location>
        <begin position="32"/>
        <end position="355"/>
    </location>
</feature>
<dbReference type="Gene3D" id="3.20.20.80">
    <property type="entry name" value="Glycosidases"/>
    <property type="match status" value="1"/>
</dbReference>
<keyword evidence="2 9" id="KW-0732">Signal</keyword>
<dbReference type="PANTHER" id="PTHR23421">
    <property type="entry name" value="BETA-GALACTOSIDASE RELATED"/>
    <property type="match status" value="1"/>
</dbReference>
<dbReference type="InterPro" id="IPR048913">
    <property type="entry name" value="BetaGal_gal-bd"/>
</dbReference>
<dbReference type="STRING" id="158441.A0A226D962"/>
<evidence type="ECO:0000256" key="5">
    <source>
        <dbReference type="ARBA" id="ARBA00023295"/>
    </source>
</evidence>
<feature type="active site" description="Nucleophile" evidence="6">
    <location>
        <position position="264"/>
    </location>
</feature>
<dbReference type="OrthoDB" id="1657402at2759"/>
<feature type="domain" description="Beta-galactosidase 1-like first all-beta" evidence="11">
    <location>
        <begin position="403"/>
        <end position="512"/>
    </location>
</feature>
<evidence type="ECO:0000256" key="7">
    <source>
        <dbReference type="RuleBase" id="RU000675"/>
    </source>
</evidence>
<evidence type="ECO:0000256" key="6">
    <source>
        <dbReference type="PIRSR" id="PIRSR006336-1"/>
    </source>
</evidence>
<comment type="similarity">
    <text evidence="1 8">Belongs to the glycosyl hydrolase 35 family.</text>
</comment>
<sequence length="675" mass="76234">MLSRYLAFLLISWLTVREIESRSFTVDYDQNSFLKDGEKFRYVAGSIHYFRSPEERWESILQKARLGGLNTITTYVPWTSHQHLPAMDFNYKGNLNVFKFLKLAQDNDLLVILRPSPFIDAEWDMGGIPSWVLWENPDIKLRSSDLDYNYHVARWYDELLPRLKPFLYSNGGPIISMQVENEYGSVGCDKNYTSFLRDLLRHHLGNDLVLFTNDGAADPNLKCGSVPGVLATLDFGPEPLSEIKLRFDLERKHNNGKGPLVCSEFYPGWLDHWQKPHNKGKTTVVSTALDNMLEMGANVNIYMYHGGTSFGYMAGANLDGDMYDPCPTSYDYDAPLTEAGDPTEKYFAIKSTIAKYMEVPKENPVVKRKAAYGKVALELYTSVHDTEFLTLFAGRSIASSSALSFEQLKIGSGFALYQTPIDFKTSDPIVLKTPQLRDRGIVFVDEEFVGILSRTENNFAIPIRIKLGQTLTVLVENQGRIASGDAIGENKGLGNNITLGTRALHNWTIFPLGEIDGKKLLKYSQGLKDKSLQIKEDFFSAIRNRGSARFFAGNFTLPRGTSRDEILDTYVRLDGFNKGFIWINGINLGRYWPVVGPQETLYLPSTFLKPFPDTNTFIVFELEQAPNACLGIPAEYSGSSSVCYITMTDTHVIDAPTPYDGMTTRTSEERFWQRT</sequence>
<dbReference type="InterPro" id="IPR017853">
    <property type="entry name" value="GH"/>
</dbReference>
<dbReference type="InterPro" id="IPR008979">
    <property type="entry name" value="Galactose-bd-like_sf"/>
</dbReference>
<evidence type="ECO:0000313" key="14">
    <source>
        <dbReference type="Proteomes" id="UP000198287"/>
    </source>
</evidence>
<keyword evidence="3 7" id="KW-0378">Hydrolase</keyword>
<evidence type="ECO:0000256" key="4">
    <source>
        <dbReference type="ARBA" id="ARBA00023180"/>
    </source>
</evidence>
<reference evidence="13 14" key="1">
    <citation type="submission" date="2015-12" db="EMBL/GenBank/DDBJ databases">
        <title>The genome of Folsomia candida.</title>
        <authorList>
            <person name="Faddeeva A."/>
            <person name="Derks M.F."/>
            <person name="Anvar Y."/>
            <person name="Smit S."/>
            <person name="Van Straalen N."/>
            <person name="Roelofs D."/>
        </authorList>
    </citation>
    <scope>NUCLEOTIDE SEQUENCE [LARGE SCALE GENOMIC DNA]</scope>
    <source>
        <strain evidence="13 14">VU population</strain>
        <tissue evidence="13">Whole body</tissue>
    </source>
</reference>
<dbReference type="PRINTS" id="PR00742">
    <property type="entry name" value="GLHYDRLASE35"/>
</dbReference>
<evidence type="ECO:0000313" key="13">
    <source>
        <dbReference type="EMBL" id="OXA41680.1"/>
    </source>
</evidence>
<dbReference type="InterPro" id="IPR026283">
    <property type="entry name" value="B-gal_1-like"/>
</dbReference>
<dbReference type="EC" id="3.2.1.23" evidence="7"/>
<dbReference type="Pfam" id="PF01301">
    <property type="entry name" value="Glyco_hydro_35"/>
    <property type="match status" value="1"/>
</dbReference>
<evidence type="ECO:0000256" key="1">
    <source>
        <dbReference type="ARBA" id="ARBA00009809"/>
    </source>
</evidence>
<feature type="signal peptide" evidence="9">
    <location>
        <begin position="1"/>
        <end position="21"/>
    </location>
</feature>
<dbReference type="PIRSF" id="PIRSF006336">
    <property type="entry name" value="B-gal"/>
    <property type="match status" value="1"/>
</dbReference>
<dbReference type="Gene3D" id="2.60.120.260">
    <property type="entry name" value="Galactose-binding domain-like"/>
    <property type="match status" value="2"/>
</dbReference>
<dbReference type="GO" id="GO:0005975">
    <property type="term" value="P:carbohydrate metabolic process"/>
    <property type="evidence" value="ECO:0007669"/>
    <property type="project" value="InterPro"/>
</dbReference>
<name>A0A226D962_FOLCA</name>
<feature type="active site" description="Proton donor" evidence="6">
    <location>
        <position position="182"/>
    </location>
</feature>
<evidence type="ECO:0000256" key="8">
    <source>
        <dbReference type="RuleBase" id="RU003679"/>
    </source>
</evidence>
<feature type="chain" id="PRO_5012940301" description="Beta-galactosidase" evidence="9">
    <location>
        <begin position="22"/>
        <end position="675"/>
    </location>
</feature>
<evidence type="ECO:0000256" key="9">
    <source>
        <dbReference type="SAM" id="SignalP"/>
    </source>
</evidence>
<evidence type="ECO:0000259" key="11">
    <source>
        <dbReference type="Pfam" id="PF21317"/>
    </source>
</evidence>
<evidence type="ECO:0000256" key="2">
    <source>
        <dbReference type="ARBA" id="ARBA00022729"/>
    </source>
</evidence>
<dbReference type="EMBL" id="LNIX01000028">
    <property type="protein sequence ID" value="OXA41680.1"/>
    <property type="molecule type" value="Genomic_DNA"/>
</dbReference>
<dbReference type="Pfam" id="PF21317">
    <property type="entry name" value="BetaGal_ABD_1"/>
    <property type="match status" value="1"/>
</dbReference>
<dbReference type="SUPFAM" id="SSF51445">
    <property type="entry name" value="(Trans)glycosidases"/>
    <property type="match status" value="1"/>
</dbReference>
<organism evidence="13 14">
    <name type="scientific">Folsomia candida</name>
    <name type="common">Springtail</name>
    <dbReference type="NCBI Taxonomy" id="158441"/>
    <lineage>
        <taxon>Eukaryota</taxon>
        <taxon>Metazoa</taxon>
        <taxon>Ecdysozoa</taxon>
        <taxon>Arthropoda</taxon>
        <taxon>Hexapoda</taxon>
        <taxon>Collembola</taxon>
        <taxon>Entomobryomorpha</taxon>
        <taxon>Isotomoidea</taxon>
        <taxon>Isotomidae</taxon>
        <taxon>Proisotominae</taxon>
        <taxon>Folsomia</taxon>
    </lineage>
</organism>
<dbReference type="InterPro" id="IPR019801">
    <property type="entry name" value="Glyco_hydro_35_CS"/>
</dbReference>
<keyword evidence="5 7" id="KW-0326">Glycosidase</keyword>
<dbReference type="InterPro" id="IPR031330">
    <property type="entry name" value="Gly_Hdrlase_35_cat"/>
</dbReference>
<feature type="domain" description="Beta-galactosidase galactose-binding" evidence="12">
    <location>
        <begin position="550"/>
        <end position="610"/>
    </location>
</feature>
<keyword evidence="14" id="KW-1185">Reference proteome</keyword>
<accession>A0A226D962</accession>
<dbReference type="Proteomes" id="UP000198287">
    <property type="component" value="Unassembled WGS sequence"/>
</dbReference>
<dbReference type="FunFam" id="3.20.20.80:FF:000017">
    <property type="entry name" value="Beta-galactosidase"/>
    <property type="match status" value="1"/>
</dbReference>
<proteinExistence type="inferred from homology"/>
<keyword evidence="4" id="KW-0325">Glycoprotein</keyword>
<dbReference type="InterPro" id="IPR048912">
    <property type="entry name" value="BetaGal1-like_ABD1"/>
</dbReference>
<dbReference type="AlphaFoldDB" id="A0A226D962"/>
<protein>
    <recommendedName>
        <fullName evidence="7">Beta-galactosidase</fullName>
        <ecNumber evidence="7">3.2.1.23</ecNumber>
    </recommendedName>
</protein>
<dbReference type="OMA" id="HERQYLH"/>